<dbReference type="SUPFAM" id="SSF51679">
    <property type="entry name" value="Bacterial luciferase-like"/>
    <property type="match status" value="1"/>
</dbReference>
<dbReference type="Gene3D" id="3.20.20.30">
    <property type="entry name" value="Luciferase-like domain"/>
    <property type="match status" value="1"/>
</dbReference>
<dbReference type="InterPro" id="IPR036661">
    <property type="entry name" value="Luciferase-like_sf"/>
</dbReference>
<keyword evidence="2" id="KW-1185">Reference proteome</keyword>
<organism evidence="1 2">
    <name type="scientific">Embleya hyalina</name>
    <dbReference type="NCBI Taxonomy" id="516124"/>
    <lineage>
        <taxon>Bacteria</taxon>
        <taxon>Bacillati</taxon>
        <taxon>Actinomycetota</taxon>
        <taxon>Actinomycetes</taxon>
        <taxon>Kitasatosporales</taxon>
        <taxon>Streptomycetaceae</taxon>
        <taxon>Embleya</taxon>
    </lineage>
</organism>
<evidence type="ECO:0000313" key="2">
    <source>
        <dbReference type="Proteomes" id="UP000286931"/>
    </source>
</evidence>
<dbReference type="Proteomes" id="UP000286931">
    <property type="component" value="Unassembled WGS sequence"/>
</dbReference>
<evidence type="ECO:0000313" key="1">
    <source>
        <dbReference type="EMBL" id="GCD98101.1"/>
    </source>
</evidence>
<gene>
    <name evidence="1" type="ORF">EHYA_05801</name>
</gene>
<sequence length="125" mass="13485">MRRVGRLGDGWLGAALTPDAAAEARRTIEAAAAQAGRTVDDDRYGMRRIVAFDDEPGRDFGALRRRRPDVYLAEPVPTGWAATRALIGRYAAAGVGKFVIRPATTPRSWTAFPAAFAAELSPLET</sequence>
<accession>A0A401YU37</accession>
<proteinExistence type="predicted"/>
<dbReference type="EMBL" id="BIFH01000026">
    <property type="protein sequence ID" value="GCD98101.1"/>
    <property type="molecule type" value="Genomic_DNA"/>
</dbReference>
<comment type="caution">
    <text evidence="1">The sequence shown here is derived from an EMBL/GenBank/DDBJ whole genome shotgun (WGS) entry which is preliminary data.</text>
</comment>
<reference evidence="1 2" key="1">
    <citation type="submission" date="2018-12" db="EMBL/GenBank/DDBJ databases">
        <title>Draft genome sequence of Embleya hyalina NBRC 13850T.</title>
        <authorList>
            <person name="Komaki H."/>
            <person name="Hosoyama A."/>
            <person name="Kimura A."/>
            <person name="Ichikawa N."/>
            <person name="Tamura T."/>
        </authorList>
    </citation>
    <scope>NUCLEOTIDE SEQUENCE [LARGE SCALE GENOMIC DNA]</scope>
    <source>
        <strain evidence="1 2">NBRC 13850</strain>
    </source>
</reference>
<name>A0A401YU37_9ACTN</name>
<protein>
    <submittedName>
        <fullName evidence="1">LLM class F420-dependent oxidoreductase</fullName>
    </submittedName>
</protein>
<dbReference type="AlphaFoldDB" id="A0A401YU37"/>
<dbReference type="GO" id="GO:0016705">
    <property type="term" value="F:oxidoreductase activity, acting on paired donors, with incorporation or reduction of molecular oxygen"/>
    <property type="evidence" value="ECO:0007669"/>
    <property type="project" value="InterPro"/>
</dbReference>